<accession>A0AB34X0H9</accession>
<dbReference type="AlphaFoldDB" id="A0AB34X0H9"/>
<evidence type="ECO:0000256" key="1">
    <source>
        <dbReference type="ARBA" id="ARBA00022763"/>
    </source>
</evidence>
<evidence type="ECO:0000256" key="3">
    <source>
        <dbReference type="ARBA" id="ARBA00023204"/>
    </source>
</evidence>
<dbReference type="GO" id="GO:0004386">
    <property type="term" value="F:helicase activity"/>
    <property type="evidence" value="ECO:0007669"/>
    <property type="project" value="UniProtKB-KW"/>
</dbReference>
<proteinExistence type="predicted"/>
<reference evidence="5 6" key="1">
    <citation type="submission" date="2016-01" db="EMBL/GenBank/DDBJ databases">
        <authorList>
            <person name="Mitreva M."/>
            <person name="Pepin K.H."/>
            <person name="Mihindukulasuriya K.A."/>
            <person name="Fulton R."/>
            <person name="Fronick C."/>
            <person name="O'Laughlin M."/>
            <person name="Miner T."/>
            <person name="Herter B."/>
            <person name="Rosa B.A."/>
            <person name="Cordes M."/>
            <person name="Tomlinson C."/>
            <person name="Wollam A."/>
            <person name="Palsikar V.B."/>
            <person name="Mardis E.R."/>
            <person name="Wilson R.K."/>
        </authorList>
    </citation>
    <scope>NUCLEOTIDE SEQUENCE [LARGE SCALE GENOMIC DNA]</scope>
    <source>
        <strain evidence="5 6">DNF00696</strain>
    </source>
</reference>
<evidence type="ECO:0000313" key="6">
    <source>
        <dbReference type="Proteomes" id="UP000070572"/>
    </source>
</evidence>
<dbReference type="Pfam" id="PF12705">
    <property type="entry name" value="PDDEXK_1"/>
    <property type="match status" value="1"/>
</dbReference>
<dbReference type="SUPFAM" id="SSF52980">
    <property type="entry name" value="Restriction endonuclease-like"/>
    <property type="match status" value="1"/>
</dbReference>
<keyword evidence="3" id="KW-0234">DNA repair</keyword>
<dbReference type="Proteomes" id="UP000070572">
    <property type="component" value="Unassembled WGS sequence"/>
</dbReference>
<dbReference type="InterPro" id="IPR038726">
    <property type="entry name" value="PDDEXK_AddAB-type"/>
</dbReference>
<dbReference type="InterPro" id="IPR011604">
    <property type="entry name" value="PDDEXK-like_dom_sf"/>
</dbReference>
<sequence length="444" mass="47948">MGGMEDKPLSGMVLASDGLKTDGVSLAPKTLSPSSAGSFSNCPASWAISRRLRGTEDVLSAAHIGTVVHKSLEELYSLDPGERTEEKLWVLLENIAGETLDLLDSAWDKARHIFDIEDPTQARPLMLETAISVDLDGVPFYGIADRIDESSAGPKIIDYKTSGAKKANPSQFALNKYGDSQGDQVTLYALALSKQLGEQVLGAELFFTGAGVRRVIDLTPSRKKRVLRDFCKTYADITAADSLGLFSYSPSPLCGWCPLAEVCPASKSSPKVTVPSPDELFFQGLQAAPYIGSGNKNRKEPELATKDKWMDQRPWEDPFPDQYPNANGYGAQGAFGLVSLAYEHIKETGGKASKKNLAKLAGCLYLVVKSAQERQGKFNGLSDGLNTRLRGGIRSVLAVNPFPLSGSEEEIKAWMNGAVATLTVFADLARDLLVTPPEDLKKVL</sequence>
<name>A0AB34X0H9_9ACTO</name>
<dbReference type="GO" id="GO:0006281">
    <property type="term" value="P:DNA repair"/>
    <property type="evidence" value="ECO:0007669"/>
    <property type="project" value="UniProtKB-KW"/>
</dbReference>
<organism evidence="5 6">
    <name type="scientific">Varibaculum cambriense</name>
    <dbReference type="NCBI Taxonomy" id="184870"/>
    <lineage>
        <taxon>Bacteria</taxon>
        <taxon>Bacillati</taxon>
        <taxon>Actinomycetota</taxon>
        <taxon>Actinomycetes</taxon>
        <taxon>Actinomycetales</taxon>
        <taxon>Actinomycetaceae</taxon>
        <taxon>Varibaculum</taxon>
    </lineage>
</organism>
<feature type="domain" description="PD-(D/E)XK endonuclease-like" evidence="4">
    <location>
        <begin position="30"/>
        <end position="264"/>
    </location>
</feature>
<keyword evidence="1" id="KW-0227">DNA damage</keyword>
<comment type="caution">
    <text evidence="5">The sequence shown here is derived from an EMBL/GenBank/DDBJ whole genome shotgun (WGS) entry which is preliminary data.</text>
</comment>
<dbReference type="InterPro" id="IPR011335">
    <property type="entry name" value="Restrct_endonuc-II-like"/>
</dbReference>
<evidence type="ECO:0000259" key="4">
    <source>
        <dbReference type="Pfam" id="PF12705"/>
    </source>
</evidence>
<dbReference type="EMBL" id="LSDN01000012">
    <property type="protein sequence ID" value="KXB81261.1"/>
    <property type="molecule type" value="Genomic_DNA"/>
</dbReference>
<evidence type="ECO:0000256" key="2">
    <source>
        <dbReference type="ARBA" id="ARBA00022806"/>
    </source>
</evidence>
<protein>
    <recommendedName>
        <fullName evidence="4">PD-(D/E)XK endonuclease-like domain-containing protein</fullName>
    </recommendedName>
</protein>
<evidence type="ECO:0000313" key="5">
    <source>
        <dbReference type="EMBL" id="KXB81261.1"/>
    </source>
</evidence>
<keyword evidence="2" id="KW-0547">Nucleotide-binding</keyword>
<keyword evidence="2" id="KW-0347">Helicase</keyword>
<gene>
    <name evidence="5" type="ORF">HMPREF1862_00622</name>
</gene>
<dbReference type="Gene3D" id="3.90.320.10">
    <property type="match status" value="1"/>
</dbReference>
<keyword evidence="2" id="KW-0067">ATP-binding</keyword>
<keyword evidence="2" id="KW-0378">Hydrolase</keyword>